<dbReference type="InterPro" id="IPR027417">
    <property type="entry name" value="P-loop_NTPase"/>
</dbReference>
<keyword evidence="3" id="KW-1185">Reference proteome</keyword>
<dbReference type="SUPFAM" id="SSF52540">
    <property type="entry name" value="P-loop containing nucleoside triphosphate hydrolases"/>
    <property type="match status" value="1"/>
</dbReference>
<dbReference type="Proteomes" id="UP001056255">
    <property type="component" value="Chromosome II"/>
</dbReference>
<dbReference type="RefSeq" id="WP_251882182.1">
    <property type="nucleotide sequence ID" value="NZ_CP082276.1"/>
</dbReference>
<evidence type="ECO:0000313" key="3">
    <source>
        <dbReference type="Proteomes" id="UP001056255"/>
    </source>
</evidence>
<proteinExistence type="predicted"/>
<name>A0ABY4X2M1_9GAMM</name>
<sequence length="355" mass="40591">MLSLIYGRPGTGKSYEAVKYHILPNLKKGTLVVTNIPVHVDNPNLVYIEDIALSDVIPIVDEAEREVIFVIDEFQFAARENDEGWFQLFAQHRKFHTDFFIITQSPLSIPEKLRDLVSFSHKTTHNPLFLKNKTYIKKVYDGIPSRFRSVTLNSRLRLYDKKVFSLYDSFYKKNYLETGNVVYADINSSMMFWPFIAIFLVASVVLNFSVEKEFSVGSYLNHSKEPEGQDAEEAPIWLPEPPQAGEDFLTEAPPDTISNTPAVVIPKDAMPVSHPSKPSKDGALIRLLFSSPVSIGGWHFENENRISYIDIMESGKNIRLKSDNPIFENVELYFYEECVAKLAYNSKDRIISCQE</sequence>
<dbReference type="InterPro" id="IPR008900">
    <property type="entry name" value="Zot_N"/>
</dbReference>
<dbReference type="Pfam" id="PF05707">
    <property type="entry name" value="Zot"/>
    <property type="match status" value="1"/>
</dbReference>
<protein>
    <submittedName>
        <fullName evidence="2">Zonular occludens toxin</fullName>
    </submittedName>
</protein>
<evidence type="ECO:0000313" key="2">
    <source>
        <dbReference type="EMBL" id="USH05456.1"/>
    </source>
</evidence>
<accession>A0ABY4X2M1</accession>
<gene>
    <name evidence="2" type="ORF">K6Q96_19840</name>
</gene>
<feature type="domain" description="Zona occludens toxin N-terminal" evidence="1">
    <location>
        <begin position="1"/>
        <end position="169"/>
    </location>
</feature>
<dbReference type="Gene3D" id="3.40.50.300">
    <property type="entry name" value="P-loop containing nucleotide triphosphate hydrolases"/>
    <property type="match status" value="1"/>
</dbReference>
<dbReference type="EMBL" id="CP082276">
    <property type="protein sequence ID" value="USH05456.1"/>
    <property type="molecule type" value="Genomic_DNA"/>
</dbReference>
<reference evidence="2" key="1">
    <citation type="submission" date="2021-08" db="EMBL/GenBank/DDBJ databases">
        <authorList>
            <person name="Sakaguchi M."/>
            <person name="Kikuchi T."/>
            <person name="Urbanczyk H."/>
        </authorList>
    </citation>
    <scope>NUCLEOTIDE SEQUENCE</scope>
    <source>
        <strain evidence="2">020920N</strain>
    </source>
</reference>
<evidence type="ECO:0000259" key="1">
    <source>
        <dbReference type="Pfam" id="PF05707"/>
    </source>
</evidence>
<organism evidence="2 3">
    <name type="scientific">Grimontia kaedaensis</name>
    <dbReference type="NCBI Taxonomy" id="2872157"/>
    <lineage>
        <taxon>Bacteria</taxon>
        <taxon>Pseudomonadati</taxon>
        <taxon>Pseudomonadota</taxon>
        <taxon>Gammaproteobacteria</taxon>
        <taxon>Vibrionales</taxon>
        <taxon>Vibrionaceae</taxon>
        <taxon>Grimontia</taxon>
    </lineage>
</organism>